<dbReference type="Gene3D" id="3.40.190.10">
    <property type="entry name" value="Periplasmic binding protein-like II"/>
    <property type="match status" value="1"/>
</dbReference>
<evidence type="ECO:0000256" key="6">
    <source>
        <dbReference type="ARBA" id="ARBA00022989"/>
    </source>
</evidence>
<comment type="similarity">
    <text evidence="2">Belongs to the binding-protein-dependent transport system permease family. CysTW subfamily.</text>
</comment>
<sequence length="520" mass="57837">MKESNFFMSLMDTFRTRWPDILEGLQQHLFLSIVSIIIGTIIAIPLGIYISRRKRLAEPIIGVISVFQTIPSLALFGFLLPLFGIGSTTAIIALTIYALLPLLRNTYTGLTGVDQSAVEAGKGMGMTQKQILRMIELPLALPIIMAGLRTATVLTIGVATLAAFIGAGGLGDLIYRGLSTARNELVLAGAIPAAILAIIIDLILKRIEIATDPRSKKRKKFSWKKASFILIPIAAVILFFGLRGGSSEDTVVIAGKKWTEQYILPYIISEYVKSQTDYNVTVQEGLGETPILTQAINSGDIDMYVEYTGTGLLTILKETYNPKDSADEIYKKVREGYKEKYHLEWMKPLGFENTYALAFNPKAYQRLGVTSISELAPKSRNILFGGPTEFFEREDGYTAFADTYNLQFKDKRSLDANLMYTAVREGKVDAIPAFTTDGRIVRFNLKTLKDDKKFFPPYYAVPIIREDTLKKFPKLKDAVNGLEGKISDKEMAEMNAQVDLDKKDPRDVAVAFLKKKGLMK</sequence>
<evidence type="ECO:0000256" key="1">
    <source>
        <dbReference type="ARBA" id="ARBA00004651"/>
    </source>
</evidence>
<evidence type="ECO:0000313" key="13">
    <source>
        <dbReference type="Proteomes" id="UP000234748"/>
    </source>
</evidence>
<comment type="similarity">
    <text evidence="8">In the C-terminal section; belongs to the OsmX family.</text>
</comment>
<feature type="transmembrane region" description="Helical" evidence="10">
    <location>
        <begin position="139"/>
        <end position="165"/>
    </location>
</feature>
<proteinExistence type="inferred from homology"/>
<evidence type="ECO:0000256" key="10">
    <source>
        <dbReference type="RuleBase" id="RU363032"/>
    </source>
</evidence>
<keyword evidence="13" id="KW-1185">Reference proteome</keyword>
<dbReference type="FunFam" id="1.10.3720.10:FF:000001">
    <property type="entry name" value="Glycine betaine ABC transporter, permease"/>
    <property type="match status" value="1"/>
</dbReference>
<feature type="transmembrane region" description="Helical" evidence="10">
    <location>
        <begin position="56"/>
        <end position="76"/>
    </location>
</feature>
<dbReference type="Gene3D" id="3.40.190.120">
    <property type="entry name" value="Osmoprotection protein (prox), domain 2"/>
    <property type="match status" value="1"/>
</dbReference>
<dbReference type="InterPro" id="IPR051204">
    <property type="entry name" value="ABC_transp_perm/SBD"/>
</dbReference>
<dbReference type="InterPro" id="IPR035906">
    <property type="entry name" value="MetI-like_sf"/>
</dbReference>
<dbReference type="Gene3D" id="1.10.3720.10">
    <property type="entry name" value="MetI-like"/>
    <property type="match status" value="1"/>
</dbReference>
<evidence type="ECO:0000256" key="7">
    <source>
        <dbReference type="ARBA" id="ARBA00023136"/>
    </source>
</evidence>
<evidence type="ECO:0000256" key="3">
    <source>
        <dbReference type="ARBA" id="ARBA00022448"/>
    </source>
</evidence>
<gene>
    <name evidence="12" type="ORF">CUU66_15685</name>
</gene>
<dbReference type="OrthoDB" id="9801163at2"/>
<keyword evidence="7 10" id="KW-0472">Membrane</keyword>
<protein>
    <submittedName>
        <fullName evidence="12">Glycine/betaine ABC transporter</fullName>
    </submittedName>
</protein>
<evidence type="ECO:0000256" key="9">
    <source>
        <dbReference type="ARBA" id="ARBA00035652"/>
    </source>
</evidence>
<feature type="transmembrane region" description="Helical" evidence="10">
    <location>
        <begin position="82"/>
        <end position="100"/>
    </location>
</feature>
<dbReference type="EMBL" id="PGUY01000048">
    <property type="protein sequence ID" value="PLT28931.1"/>
    <property type="molecule type" value="Genomic_DNA"/>
</dbReference>
<dbReference type="Proteomes" id="UP000234748">
    <property type="component" value="Unassembled WGS sequence"/>
</dbReference>
<feature type="domain" description="ABC transmembrane type-1" evidence="11">
    <location>
        <begin position="25"/>
        <end position="204"/>
    </location>
</feature>
<dbReference type="PROSITE" id="PS50928">
    <property type="entry name" value="ABC_TM1"/>
    <property type="match status" value="1"/>
</dbReference>
<dbReference type="PANTHER" id="PTHR30177:SF4">
    <property type="entry name" value="OSMOPROTECTANT IMPORT PERMEASE PROTEIN OSMW"/>
    <property type="match status" value="1"/>
</dbReference>
<dbReference type="Pfam" id="PF04069">
    <property type="entry name" value="OpuAC"/>
    <property type="match status" value="1"/>
</dbReference>
<dbReference type="GO" id="GO:0006865">
    <property type="term" value="P:amino acid transport"/>
    <property type="evidence" value="ECO:0007669"/>
    <property type="project" value="UniProtKB-KW"/>
</dbReference>
<feature type="transmembrane region" description="Helical" evidence="10">
    <location>
        <begin position="185"/>
        <end position="204"/>
    </location>
</feature>
<keyword evidence="5" id="KW-0029">Amino-acid transport</keyword>
<dbReference type="InterPro" id="IPR007210">
    <property type="entry name" value="ABC_Gly_betaine_transp_sub-bd"/>
</dbReference>
<dbReference type="PANTHER" id="PTHR30177">
    <property type="entry name" value="GLYCINE BETAINE/L-PROLINE TRANSPORT SYSTEM PERMEASE PROTEIN PROW"/>
    <property type="match status" value="1"/>
</dbReference>
<accession>A0A2N5M3I8</accession>
<dbReference type="AlphaFoldDB" id="A0A2N5M3I8"/>
<evidence type="ECO:0000259" key="11">
    <source>
        <dbReference type="PROSITE" id="PS50928"/>
    </source>
</evidence>
<keyword evidence="4 10" id="KW-0812">Transmembrane</keyword>
<dbReference type="Pfam" id="PF00528">
    <property type="entry name" value="BPD_transp_1"/>
    <property type="match status" value="1"/>
</dbReference>
<dbReference type="GO" id="GO:0031460">
    <property type="term" value="P:glycine betaine transport"/>
    <property type="evidence" value="ECO:0007669"/>
    <property type="project" value="TreeGrafter"/>
</dbReference>
<dbReference type="CDD" id="cd06261">
    <property type="entry name" value="TM_PBP2"/>
    <property type="match status" value="1"/>
</dbReference>
<dbReference type="SUPFAM" id="SSF161098">
    <property type="entry name" value="MetI-like"/>
    <property type="match status" value="1"/>
</dbReference>
<keyword evidence="3 10" id="KW-0813">Transport</keyword>
<name>A0A2N5M3I8_9BACI</name>
<evidence type="ECO:0000313" key="12">
    <source>
        <dbReference type="EMBL" id="PLT28931.1"/>
    </source>
</evidence>
<dbReference type="GO" id="GO:0043190">
    <property type="term" value="C:ATP-binding cassette (ABC) transporter complex"/>
    <property type="evidence" value="ECO:0007669"/>
    <property type="project" value="InterPro"/>
</dbReference>
<evidence type="ECO:0000256" key="5">
    <source>
        <dbReference type="ARBA" id="ARBA00022970"/>
    </source>
</evidence>
<evidence type="ECO:0000256" key="8">
    <source>
        <dbReference type="ARBA" id="ARBA00035642"/>
    </source>
</evidence>
<feature type="transmembrane region" description="Helical" evidence="10">
    <location>
        <begin position="29"/>
        <end position="49"/>
    </location>
</feature>
<evidence type="ECO:0000256" key="4">
    <source>
        <dbReference type="ARBA" id="ARBA00022692"/>
    </source>
</evidence>
<keyword evidence="6 10" id="KW-1133">Transmembrane helix</keyword>
<comment type="caution">
    <text evidence="12">The sequence shown here is derived from an EMBL/GenBank/DDBJ whole genome shotgun (WGS) entry which is preliminary data.</text>
</comment>
<dbReference type="InterPro" id="IPR000515">
    <property type="entry name" value="MetI-like"/>
</dbReference>
<organism evidence="12 13">
    <name type="scientific">Peribacillus deserti</name>
    <dbReference type="NCBI Taxonomy" id="673318"/>
    <lineage>
        <taxon>Bacteria</taxon>
        <taxon>Bacillati</taxon>
        <taxon>Bacillota</taxon>
        <taxon>Bacilli</taxon>
        <taxon>Bacillales</taxon>
        <taxon>Bacillaceae</taxon>
        <taxon>Peribacillus</taxon>
    </lineage>
</organism>
<dbReference type="GO" id="GO:0022857">
    <property type="term" value="F:transmembrane transporter activity"/>
    <property type="evidence" value="ECO:0007669"/>
    <property type="project" value="InterPro"/>
</dbReference>
<reference evidence="12 13" key="1">
    <citation type="submission" date="2017-11" db="EMBL/GenBank/DDBJ databases">
        <title>Comparitive Functional Genomics of Dry Heat Resistant strains isolated from the Viking Spacecraft.</title>
        <authorList>
            <person name="Seuylemezian A."/>
            <person name="Cooper K."/>
            <person name="Vaishampayan P."/>
        </authorList>
    </citation>
    <scope>NUCLEOTIDE SEQUENCE [LARGE SCALE GENOMIC DNA]</scope>
    <source>
        <strain evidence="12 13">V1-29</strain>
    </source>
</reference>
<feature type="transmembrane region" description="Helical" evidence="10">
    <location>
        <begin position="225"/>
        <end position="242"/>
    </location>
</feature>
<dbReference type="SUPFAM" id="SSF53850">
    <property type="entry name" value="Periplasmic binding protein-like II"/>
    <property type="match status" value="1"/>
</dbReference>
<comment type="subcellular location">
    <subcellularLocation>
        <location evidence="1 10">Cell membrane</location>
        <topology evidence="1 10">Multi-pass membrane protein</topology>
    </subcellularLocation>
</comment>
<evidence type="ECO:0000256" key="2">
    <source>
        <dbReference type="ARBA" id="ARBA00007069"/>
    </source>
</evidence>
<dbReference type="RefSeq" id="WP_101643810.1">
    <property type="nucleotide sequence ID" value="NZ_PGUY01000048.1"/>
</dbReference>
<comment type="similarity">
    <text evidence="9">In the N-terminal section; belongs to the binding-protein-dependent transport system permease family.</text>
</comment>
<dbReference type="CDD" id="cd13528">
    <property type="entry name" value="PBP2_osmoprotectants"/>
    <property type="match status" value="1"/>
</dbReference>